<keyword evidence="5" id="KW-1185">Reference proteome</keyword>
<reference evidence="4" key="2">
    <citation type="submission" date="2020-02" db="EMBL/GenBank/DDBJ databases">
        <title>Flavobacterium profundi sp. nov., isolated from a deep-sea seamount.</title>
        <authorList>
            <person name="Zhang D.-C."/>
        </authorList>
    </citation>
    <scope>NUCLEOTIDE SEQUENCE</scope>
    <source>
        <strain evidence="4">EC11</strain>
    </source>
</reference>
<dbReference type="Proteomes" id="UP000817854">
    <property type="component" value="Unassembled WGS sequence"/>
</dbReference>
<dbReference type="InterPro" id="IPR001258">
    <property type="entry name" value="NHL_repeat"/>
</dbReference>
<feature type="repeat" description="NHL" evidence="2">
    <location>
        <begin position="160"/>
        <end position="191"/>
    </location>
</feature>
<sequence length="337" mass="35690">MKNLKLTLFTVFMTSFLSCSKDDDNVASGENVFVPLNYATVATVAGTANSDGFQDGIGTAAKFDGPIAVAIDSQGNLFVVDNYNDVIRKITPNGTVTTIITTGITSPFSAPTGIVVDNNDNIFLSDAGNDNIIKITPSGVASVFAGSSNGYQDGSALIAQFNNPRGLAIDDQNNIYVADSSNRAIRKITPNGTVSTIIQVPSPPFQCLDLVFGIDGNLYVADRTGKAIHKITVAGVKTTYADGFRTENGVNIQNFTDIYAIDTDKAGNLYVADHGKHQITKINVQGEVSKLAGSTAGEVDGTIMTAKFANPIGLAVKNNGEIYVTDYYGNTIRKIME</sequence>
<feature type="domain" description="Teneurin NHL" evidence="3">
    <location>
        <begin position="152"/>
        <end position="199"/>
    </location>
</feature>
<dbReference type="PANTHER" id="PTHR13833">
    <property type="match status" value="1"/>
</dbReference>
<evidence type="ECO:0000256" key="1">
    <source>
        <dbReference type="ARBA" id="ARBA00022737"/>
    </source>
</evidence>
<name>A0ABX0IX87_9FLAO</name>
<reference evidence="4" key="1">
    <citation type="submission" date="2019-05" db="EMBL/GenBank/DDBJ databases">
        <authorList>
            <person name="Lianzixin W."/>
        </authorList>
    </citation>
    <scope>NUCLEOTIDE SEQUENCE</scope>
    <source>
        <strain evidence="4">EC11</strain>
    </source>
</reference>
<dbReference type="PROSITE" id="PS51257">
    <property type="entry name" value="PROKAR_LIPOPROTEIN"/>
    <property type="match status" value="1"/>
</dbReference>
<feature type="repeat" description="NHL" evidence="2">
    <location>
        <begin position="51"/>
        <end position="93"/>
    </location>
</feature>
<dbReference type="InterPro" id="IPR056822">
    <property type="entry name" value="TEN_NHL"/>
</dbReference>
<dbReference type="Pfam" id="PF01436">
    <property type="entry name" value="NHL"/>
    <property type="match status" value="1"/>
</dbReference>
<evidence type="ECO:0000259" key="3">
    <source>
        <dbReference type="Pfam" id="PF25021"/>
    </source>
</evidence>
<accession>A0ABX0IX87</accession>
<organism evidence="4 5">
    <name type="scientific">Flavobacterium jejuense</name>
    <dbReference type="NCBI Taxonomy" id="1544455"/>
    <lineage>
        <taxon>Bacteria</taxon>
        <taxon>Pseudomonadati</taxon>
        <taxon>Bacteroidota</taxon>
        <taxon>Flavobacteriia</taxon>
        <taxon>Flavobacteriales</taxon>
        <taxon>Flavobacteriaceae</taxon>
        <taxon>Flavobacterium</taxon>
    </lineage>
</organism>
<dbReference type="PANTHER" id="PTHR13833:SF71">
    <property type="entry name" value="NHL DOMAIN-CONTAINING PROTEIN"/>
    <property type="match status" value="1"/>
</dbReference>
<gene>
    <name evidence="4" type="ORF">FIA58_017035</name>
</gene>
<evidence type="ECO:0000313" key="5">
    <source>
        <dbReference type="Proteomes" id="UP000817854"/>
    </source>
</evidence>
<dbReference type="Pfam" id="PF25021">
    <property type="entry name" value="TEN_NHL"/>
    <property type="match status" value="1"/>
</dbReference>
<dbReference type="InterPro" id="IPR011042">
    <property type="entry name" value="6-blade_b-propeller_TolB-like"/>
</dbReference>
<dbReference type="SUPFAM" id="SSF101898">
    <property type="entry name" value="NHL repeat"/>
    <property type="match status" value="1"/>
</dbReference>
<comment type="caution">
    <text evidence="4">The sequence shown here is derived from an EMBL/GenBank/DDBJ whole genome shotgun (WGS) entry which is preliminary data.</text>
</comment>
<evidence type="ECO:0000313" key="4">
    <source>
        <dbReference type="EMBL" id="NHN27387.1"/>
    </source>
</evidence>
<keyword evidence="1" id="KW-0677">Repeat</keyword>
<dbReference type="RefSeq" id="WP_140963898.1">
    <property type="nucleotide sequence ID" value="NZ_VEVQ02000013.1"/>
</dbReference>
<proteinExistence type="predicted"/>
<dbReference type="Gene3D" id="2.120.10.30">
    <property type="entry name" value="TolB, C-terminal domain"/>
    <property type="match status" value="3"/>
</dbReference>
<protein>
    <recommendedName>
        <fullName evidence="3">Teneurin NHL domain-containing protein</fullName>
    </recommendedName>
</protein>
<dbReference type="EMBL" id="VEVQ02000013">
    <property type="protein sequence ID" value="NHN27387.1"/>
    <property type="molecule type" value="Genomic_DNA"/>
</dbReference>
<dbReference type="PROSITE" id="PS51125">
    <property type="entry name" value="NHL"/>
    <property type="match status" value="2"/>
</dbReference>
<evidence type="ECO:0000256" key="2">
    <source>
        <dbReference type="PROSITE-ProRule" id="PRU00504"/>
    </source>
</evidence>